<dbReference type="PANTHER" id="PTHR40115">
    <property type="entry name" value="INNER MEMBRANE PROTEIN WITH PEPSY TM HELIX"/>
    <property type="match status" value="1"/>
</dbReference>
<accession>A0A2T4IJ12</accession>
<reference evidence="2 3" key="2">
    <citation type="submission" date="2018-04" db="EMBL/GenBank/DDBJ databases">
        <title>Thauera lacus sp. nov., isolated from an saline lake in Inner Mongolia, China.</title>
        <authorList>
            <person name="Liang Q.-Y."/>
        </authorList>
    </citation>
    <scope>NUCLEOTIDE SEQUENCE [LARGE SCALE GENOMIC DNA]</scope>
    <source>
        <strain evidence="2 3">D20</strain>
    </source>
</reference>
<keyword evidence="1" id="KW-0472">Membrane</keyword>
<comment type="caution">
    <text evidence="2">The sequence shown here is derived from an EMBL/GenBank/DDBJ whole genome shotgun (WGS) entry which is preliminary data.</text>
</comment>
<protein>
    <recommendedName>
        <fullName evidence="4">PepSY-associated TM helix domain protein</fullName>
    </recommendedName>
</protein>
<feature type="transmembrane region" description="Helical" evidence="1">
    <location>
        <begin position="205"/>
        <end position="225"/>
    </location>
</feature>
<dbReference type="PANTHER" id="PTHR40115:SF1">
    <property type="entry name" value="INNER MEMBRANE PROTEIN WITH PEPSY TM HELIX"/>
    <property type="match status" value="1"/>
</dbReference>
<feature type="transmembrane region" description="Helical" evidence="1">
    <location>
        <begin position="176"/>
        <end position="199"/>
    </location>
</feature>
<dbReference type="Pfam" id="PF16357">
    <property type="entry name" value="PepSY_TM_like_2"/>
    <property type="match status" value="1"/>
</dbReference>
<evidence type="ECO:0008006" key="4">
    <source>
        <dbReference type="Google" id="ProtNLM"/>
    </source>
</evidence>
<dbReference type="Proteomes" id="UP000241193">
    <property type="component" value="Unassembled WGS sequence"/>
</dbReference>
<evidence type="ECO:0000256" key="1">
    <source>
        <dbReference type="SAM" id="Phobius"/>
    </source>
</evidence>
<evidence type="ECO:0000313" key="3">
    <source>
        <dbReference type="Proteomes" id="UP000241193"/>
    </source>
</evidence>
<dbReference type="RefSeq" id="WP_107492279.1">
    <property type="nucleotide sequence ID" value="NZ_PZKC01000002.1"/>
</dbReference>
<reference evidence="2 3" key="1">
    <citation type="submission" date="2018-03" db="EMBL/GenBank/DDBJ databases">
        <authorList>
            <person name="Keele B.F."/>
        </authorList>
    </citation>
    <scope>NUCLEOTIDE SEQUENCE [LARGE SCALE GENOMIC DNA]</scope>
    <source>
        <strain evidence="2 3">D20</strain>
    </source>
</reference>
<proteinExistence type="predicted"/>
<keyword evidence="1" id="KW-1133">Transmembrane helix</keyword>
<dbReference type="InterPro" id="IPR032307">
    <property type="entry name" value="PepSY_TM-like_2"/>
</dbReference>
<dbReference type="OrthoDB" id="27171at2"/>
<keyword evidence="1" id="KW-0812">Transmembrane</keyword>
<organism evidence="2 3">
    <name type="scientific">Pseudothauera lacus</name>
    <dbReference type="NCBI Taxonomy" id="2136175"/>
    <lineage>
        <taxon>Bacteria</taxon>
        <taxon>Pseudomonadati</taxon>
        <taxon>Pseudomonadota</taxon>
        <taxon>Betaproteobacteria</taxon>
        <taxon>Rhodocyclales</taxon>
        <taxon>Zoogloeaceae</taxon>
        <taxon>Pseudothauera</taxon>
    </lineage>
</organism>
<gene>
    <name evidence="2" type="ORF">C8261_03535</name>
</gene>
<dbReference type="EMBL" id="PZKC01000002">
    <property type="protein sequence ID" value="PTD97759.1"/>
    <property type="molecule type" value="Genomic_DNA"/>
</dbReference>
<feature type="transmembrane region" description="Helical" evidence="1">
    <location>
        <begin position="37"/>
        <end position="59"/>
    </location>
</feature>
<evidence type="ECO:0000313" key="2">
    <source>
        <dbReference type="EMBL" id="PTD97759.1"/>
    </source>
</evidence>
<sequence>MPTYPPPVVEAAPAPQQALRRQAPARRAWWLKTLYEWHWVSSAICLFGMLLFAVTGITLNHPDLIEARPQVVNEVRTVPPQLAELLRAEATDERARPLPRVVREWLGAELGRGIPALAAEWSADEIYLALPRPGGDAWVNIDLRAGEVEYELTDRGVVAWLNDLHKGRNSGTAWSWFIDIFALACVVFSLTGLFILWMHARNRPLVWPMVGLGVVLPLLLVILFVHQ</sequence>
<dbReference type="AlphaFoldDB" id="A0A2T4IJ12"/>
<name>A0A2T4IJ12_9RHOO</name>
<keyword evidence="3" id="KW-1185">Reference proteome</keyword>